<dbReference type="PROSITE" id="PS50041">
    <property type="entry name" value="C_TYPE_LECTIN_2"/>
    <property type="match status" value="1"/>
</dbReference>
<sequence>MKYCSLKLLSLGASGPGAVAVMIRLVVCVVLCLLILVLLIIIVTDWSLPVKVLVRESKQHYSDTDVPPRCGPACPDGWINYEGKCYFFSEEEKNWTSSQTFCESYGSSLAVIETEPEKVFILRFKCSVDYWIGLQKELDQTWKWVDGTELNSMLELKGEGGDCAFLNSDFAVCSRCHRIRNWICSHPAIYTKKKSYSSRK</sequence>
<dbReference type="InterPro" id="IPR050828">
    <property type="entry name" value="C-type_lectin/matrix_domain"/>
</dbReference>
<dbReference type="AlphaFoldDB" id="A0AA97KWT3"/>
<dbReference type="CDD" id="cd03593">
    <property type="entry name" value="CLECT_NK_receptors_like"/>
    <property type="match status" value="1"/>
</dbReference>
<evidence type="ECO:0000313" key="6">
    <source>
        <dbReference type="RefSeq" id="XP_054834200.1"/>
    </source>
</evidence>
<evidence type="ECO:0000256" key="2">
    <source>
        <dbReference type="ARBA" id="ARBA00022734"/>
    </source>
</evidence>
<name>A0AA97KWT3_EUBMA</name>
<dbReference type="Pfam" id="PF00059">
    <property type="entry name" value="Lectin_C"/>
    <property type="match status" value="1"/>
</dbReference>
<protein>
    <submittedName>
        <fullName evidence="6">C-type lectin domain family 2 member B-like isoform X1</fullName>
    </submittedName>
</protein>
<feature type="domain" description="C-type lectin" evidence="4">
    <location>
        <begin position="81"/>
        <end position="185"/>
    </location>
</feature>
<organism evidence="5 6">
    <name type="scientific">Eublepharis macularius</name>
    <name type="common">Leopard gecko</name>
    <name type="synonym">Cyrtodactylus macularius</name>
    <dbReference type="NCBI Taxonomy" id="481883"/>
    <lineage>
        <taxon>Eukaryota</taxon>
        <taxon>Metazoa</taxon>
        <taxon>Chordata</taxon>
        <taxon>Craniata</taxon>
        <taxon>Vertebrata</taxon>
        <taxon>Euteleostomi</taxon>
        <taxon>Lepidosauria</taxon>
        <taxon>Squamata</taxon>
        <taxon>Bifurcata</taxon>
        <taxon>Gekkota</taxon>
        <taxon>Eublepharidae</taxon>
        <taxon>Eublepharinae</taxon>
        <taxon>Eublepharis</taxon>
    </lineage>
</organism>
<dbReference type="GO" id="GO:0030246">
    <property type="term" value="F:carbohydrate binding"/>
    <property type="evidence" value="ECO:0007669"/>
    <property type="project" value="UniProtKB-KW"/>
</dbReference>
<feature type="transmembrane region" description="Helical" evidence="3">
    <location>
        <begin position="20"/>
        <end position="43"/>
    </location>
</feature>
<dbReference type="RefSeq" id="XP_054834200.1">
    <property type="nucleotide sequence ID" value="XM_054978225.1"/>
</dbReference>
<gene>
    <name evidence="6" type="primary">LOC129328907</name>
</gene>
<dbReference type="Proteomes" id="UP001190640">
    <property type="component" value="Chromosome 4"/>
</dbReference>
<dbReference type="Gene3D" id="3.10.100.10">
    <property type="entry name" value="Mannose-Binding Protein A, subunit A"/>
    <property type="match status" value="1"/>
</dbReference>
<dbReference type="InterPro" id="IPR016187">
    <property type="entry name" value="CTDL_fold"/>
</dbReference>
<evidence type="ECO:0000313" key="5">
    <source>
        <dbReference type="Proteomes" id="UP001190640"/>
    </source>
</evidence>
<keyword evidence="2" id="KW-0430">Lectin</keyword>
<accession>A0AA97KWT3</accession>
<dbReference type="InterPro" id="IPR033992">
    <property type="entry name" value="NKR-like_CTLD"/>
</dbReference>
<keyword evidence="3" id="KW-1133">Transmembrane helix</keyword>
<dbReference type="KEGG" id="emc:129328907"/>
<dbReference type="InterPro" id="IPR001304">
    <property type="entry name" value="C-type_lectin-like"/>
</dbReference>
<keyword evidence="5" id="KW-1185">Reference proteome</keyword>
<dbReference type="SMART" id="SM00034">
    <property type="entry name" value="CLECT"/>
    <property type="match status" value="1"/>
</dbReference>
<reference evidence="6" key="1">
    <citation type="submission" date="2025-08" db="UniProtKB">
        <authorList>
            <consortium name="RefSeq"/>
        </authorList>
    </citation>
    <scope>IDENTIFICATION</scope>
    <source>
        <tissue evidence="6">Blood</tissue>
    </source>
</reference>
<keyword evidence="3" id="KW-0472">Membrane</keyword>
<dbReference type="InterPro" id="IPR016186">
    <property type="entry name" value="C-type_lectin-like/link_sf"/>
</dbReference>
<dbReference type="GO" id="GO:0005886">
    <property type="term" value="C:plasma membrane"/>
    <property type="evidence" value="ECO:0007669"/>
    <property type="project" value="UniProtKB-SubCell"/>
</dbReference>
<keyword evidence="3" id="KW-0812">Transmembrane</keyword>
<evidence type="ECO:0000256" key="1">
    <source>
        <dbReference type="ARBA" id="ARBA00004401"/>
    </source>
</evidence>
<comment type="subcellular location">
    <subcellularLocation>
        <location evidence="1">Cell membrane</location>
        <topology evidence="1">Single-pass type II membrane protein</topology>
    </subcellularLocation>
</comment>
<evidence type="ECO:0000256" key="3">
    <source>
        <dbReference type="SAM" id="Phobius"/>
    </source>
</evidence>
<evidence type="ECO:0000259" key="4">
    <source>
        <dbReference type="PROSITE" id="PS50041"/>
    </source>
</evidence>
<dbReference type="GeneID" id="129328907"/>
<dbReference type="PANTHER" id="PTHR45710">
    <property type="entry name" value="C-TYPE LECTIN DOMAIN-CONTAINING PROTEIN 180"/>
    <property type="match status" value="1"/>
</dbReference>
<dbReference type="SUPFAM" id="SSF56436">
    <property type="entry name" value="C-type lectin-like"/>
    <property type="match status" value="1"/>
</dbReference>
<proteinExistence type="predicted"/>
<dbReference type="PANTHER" id="PTHR45710:SF35">
    <property type="entry name" value="C-TYPE LECTIN DOMAIN FAMILY 2 MEMBER D"/>
    <property type="match status" value="1"/>
</dbReference>